<accession>A0AAW3YTW0</accession>
<sequence length="63" mass="7654">MGILKKKRFREEVKRINKAHEEMKRFLDVLMARYGLDEEEVNNCEVIKHHFDNLDLMFSQMAK</sequence>
<dbReference type="AlphaFoldDB" id="A0AAW3YTW0"/>
<proteinExistence type="predicted"/>
<name>A0AAW3YTW0_9GAMM</name>
<dbReference type="EMBL" id="JACXBF010000185">
    <property type="protein sequence ID" value="MBD2800466.1"/>
    <property type="molecule type" value="Genomic_DNA"/>
</dbReference>
<comment type="caution">
    <text evidence="1">The sequence shown here is derived from an EMBL/GenBank/DDBJ whole genome shotgun (WGS) entry which is preliminary data.</text>
</comment>
<evidence type="ECO:0000313" key="1">
    <source>
        <dbReference type="EMBL" id="MBD2800466.1"/>
    </source>
</evidence>
<reference evidence="1" key="2">
    <citation type="journal article" date="2024" name="Toxins">
        <title>Genome Sequence Analysis of Native Xenorhabdus Strains Isolated from Entomopathogenic Nematodes in Argentina.</title>
        <authorList>
            <person name="Palma L."/>
            <person name="Frizzo L."/>
            <person name="Kaiser S."/>
            <person name="Berry C."/>
            <person name="Caballero P."/>
            <person name="Bode H.B."/>
            <person name="Del Valle E.E."/>
        </authorList>
    </citation>
    <scope>NUCLEOTIDE SEQUENCE</scope>
    <source>
        <strain evidence="1">M</strain>
    </source>
</reference>
<dbReference type="Proteomes" id="UP001193920">
    <property type="component" value="Unassembled WGS sequence"/>
</dbReference>
<organism evidence="1">
    <name type="scientific">Xenorhabdus szentirmaii</name>
    <dbReference type="NCBI Taxonomy" id="290112"/>
    <lineage>
        <taxon>Bacteria</taxon>
        <taxon>Pseudomonadati</taxon>
        <taxon>Pseudomonadota</taxon>
        <taxon>Gammaproteobacteria</taxon>
        <taxon>Enterobacterales</taxon>
        <taxon>Morganellaceae</taxon>
        <taxon>Xenorhabdus</taxon>
    </lineage>
</organism>
<reference evidence="1" key="1">
    <citation type="submission" date="2020-09" db="EMBL/GenBank/DDBJ databases">
        <authorList>
            <person name="Palma L."/>
            <person name="Caballero P."/>
            <person name="Berry C."/>
            <person name="Del Valle E."/>
        </authorList>
    </citation>
    <scope>NUCLEOTIDE SEQUENCE</scope>
    <source>
        <strain evidence="1">M</strain>
    </source>
</reference>
<protein>
    <recommendedName>
        <fullName evidence="2">Transcriptional regulator</fullName>
    </recommendedName>
</protein>
<gene>
    <name evidence="1" type="ORF">ID854_08335</name>
</gene>
<evidence type="ECO:0008006" key="2">
    <source>
        <dbReference type="Google" id="ProtNLM"/>
    </source>
</evidence>